<dbReference type="EMBL" id="BAABME010000883">
    <property type="protein sequence ID" value="GAA0146143.1"/>
    <property type="molecule type" value="Genomic_DNA"/>
</dbReference>
<keyword evidence="2" id="KW-1185">Reference proteome</keyword>
<protein>
    <recommendedName>
        <fullName evidence="3">DUF4283 domain-containing protein</fullName>
    </recommendedName>
</protein>
<dbReference type="Proteomes" id="UP001454036">
    <property type="component" value="Unassembled WGS sequence"/>
</dbReference>
<name>A0AAV3P4I5_LITER</name>
<evidence type="ECO:0000313" key="1">
    <source>
        <dbReference type="EMBL" id="GAA0146143.1"/>
    </source>
</evidence>
<organism evidence="1 2">
    <name type="scientific">Lithospermum erythrorhizon</name>
    <name type="common">Purple gromwell</name>
    <name type="synonym">Lithospermum officinale var. erythrorhizon</name>
    <dbReference type="NCBI Taxonomy" id="34254"/>
    <lineage>
        <taxon>Eukaryota</taxon>
        <taxon>Viridiplantae</taxon>
        <taxon>Streptophyta</taxon>
        <taxon>Embryophyta</taxon>
        <taxon>Tracheophyta</taxon>
        <taxon>Spermatophyta</taxon>
        <taxon>Magnoliopsida</taxon>
        <taxon>eudicotyledons</taxon>
        <taxon>Gunneridae</taxon>
        <taxon>Pentapetalae</taxon>
        <taxon>asterids</taxon>
        <taxon>lamiids</taxon>
        <taxon>Boraginales</taxon>
        <taxon>Boraginaceae</taxon>
        <taxon>Boraginoideae</taxon>
        <taxon>Lithospermeae</taxon>
        <taxon>Lithospermum</taxon>
    </lineage>
</organism>
<sequence>MVEGPLNLHGALLVLDYWRPNTYFQSFQINFANLWVQLHLIPGDYLDYDNLHAIIQALGDVQNVEWHAQNIIEKDFIRVQETSSSTLVRIQITHNLQDLQQMVEANKSLELICLQEPKLANFMLLSMEESSIHKLQLESKRASSIQSAASDSLIGNKRKNQEATPSLRCTSLEPAPKRVKFRKFQRTLLTRVHNVSHLINACTTSGNTYKLNSINLPSCIHNASLFCNHKLNSLYAYNFNIILFEDRVLVIVSQQPKYRSQYL</sequence>
<gene>
    <name evidence="1" type="ORF">LIER_06167</name>
</gene>
<proteinExistence type="predicted"/>
<comment type="caution">
    <text evidence="1">The sequence shown here is derived from an EMBL/GenBank/DDBJ whole genome shotgun (WGS) entry which is preliminary data.</text>
</comment>
<evidence type="ECO:0000313" key="2">
    <source>
        <dbReference type="Proteomes" id="UP001454036"/>
    </source>
</evidence>
<accession>A0AAV3P4I5</accession>
<evidence type="ECO:0008006" key="3">
    <source>
        <dbReference type="Google" id="ProtNLM"/>
    </source>
</evidence>
<dbReference type="AlphaFoldDB" id="A0AAV3P4I5"/>
<reference evidence="1 2" key="1">
    <citation type="submission" date="2024-01" db="EMBL/GenBank/DDBJ databases">
        <title>The complete chloroplast genome sequence of Lithospermum erythrorhizon: insights into the phylogenetic relationship among Boraginaceae species and the maternal lineages of purple gromwells.</title>
        <authorList>
            <person name="Okada T."/>
            <person name="Watanabe K."/>
        </authorList>
    </citation>
    <scope>NUCLEOTIDE SEQUENCE [LARGE SCALE GENOMIC DNA]</scope>
</reference>